<comment type="caution">
    <text evidence="1">The sequence shown here is derived from an EMBL/GenBank/DDBJ whole genome shotgun (WGS) entry which is preliminary data.</text>
</comment>
<dbReference type="RefSeq" id="WP_034672330.1">
    <property type="nucleotide sequence ID" value="NZ_FPAP01000003.1"/>
</dbReference>
<dbReference type="STRING" id="236814.IX39_00035"/>
<evidence type="ECO:0000313" key="1">
    <source>
        <dbReference type="EMBL" id="KFE99123.1"/>
    </source>
</evidence>
<keyword evidence="2" id="KW-1185">Reference proteome</keyword>
<name>A0A085Z3W0_9FLAO</name>
<organism evidence="1 2">
    <name type="scientific">Chryseobacterium formosense</name>
    <dbReference type="NCBI Taxonomy" id="236814"/>
    <lineage>
        <taxon>Bacteria</taxon>
        <taxon>Pseudomonadati</taxon>
        <taxon>Bacteroidota</taxon>
        <taxon>Flavobacteriia</taxon>
        <taxon>Flavobacteriales</taxon>
        <taxon>Weeksellaceae</taxon>
        <taxon>Chryseobacterium group</taxon>
        <taxon>Chryseobacterium</taxon>
    </lineage>
</organism>
<gene>
    <name evidence="1" type="ORF">IX39_00035</name>
</gene>
<sequence>MENEEIGIAASHIPPVVSGKYEIKAHLNNNLSNIQEQKIIFYVAGYHYNIPQNEVLAVYPPMEHTGDFAGTFPHIQFKRSTLPWEFNCESNGKKIPYIFLVLLKEDELASGDFEILETSTNDLMNSLEDPAEPKVVKILKVLKGNEELFPSIDFVSQLAHVRVQEHAELKDLNLPKETSILIAHRMVEPTTKYKAFVCYYSAEVIIKERNKYQLNNSVKKNEYQKTRSCVILSEWSFESIDSHLYQINTNKLKNHPEFKTFQKDLIDSEVLTLEELKRKANAELDNLISINETYLEGRRLRWSKVPEPKSIDDFERTEVMSFKEVNNYILEYLKYNGKNLKGYLSELKLQPFKTEINVQNKAIIKLVDAAKVPLEHQLKAGGKIVSWYQGPFTNWHYSFNLGDLLKDKEWVDIPDHPDYLNLFNDDTKMYDMTYAAAWQLGRLMIMNDNKMLQELKKWKNELQLHNLIQEQNRYSHLPILTTQAPQVSDLLLNFVTELIQFRNFPVYYLLPHADLSTEESIKYFKIDNSWILAFLYGIFSAGPKLSIIDFEEYILNNKGLSSIFDYTKPYYGILLQSQIIKNWPHVVVELDNCMDFHYVTSISNTLRLYITDQKFSDIKLYLKNENAHFGKEYRDEAEKFITPSSDSVKLANIYLHQQPKIRLKLN</sequence>
<dbReference type="AlphaFoldDB" id="A0A085Z3W0"/>
<dbReference type="EMBL" id="JPRP01000001">
    <property type="protein sequence ID" value="KFE99123.1"/>
    <property type="molecule type" value="Genomic_DNA"/>
</dbReference>
<dbReference type="Proteomes" id="UP000028713">
    <property type="component" value="Unassembled WGS sequence"/>
</dbReference>
<dbReference type="OrthoDB" id="4846903at2"/>
<protein>
    <submittedName>
        <fullName evidence="1">Uncharacterized protein</fullName>
    </submittedName>
</protein>
<reference evidence="1 2" key="1">
    <citation type="submission" date="2014-07" db="EMBL/GenBank/DDBJ databases">
        <title>Genome of Chryseobacterium formosense LMG 24722.</title>
        <authorList>
            <person name="Pipes S.E."/>
            <person name="Stropko S.J."/>
            <person name="Newman J.D."/>
        </authorList>
    </citation>
    <scope>NUCLEOTIDE SEQUENCE [LARGE SCALE GENOMIC DNA]</scope>
    <source>
        <strain evidence="1 2">LMG 24722</strain>
    </source>
</reference>
<evidence type="ECO:0000313" key="2">
    <source>
        <dbReference type="Proteomes" id="UP000028713"/>
    </source>
</evidence>
<proteinExistence type="predicted"/>
<accession>A0A085Z3W0</accession>
<dbReference type="eggNOG" id="ENOG502Z976">
    <property type="taxonomic scope" value="Bacteria"/>
</dbReference>